<protein>
    <submittedName>
        <fullName evidence="4">BON domain-containing protein</fullName>
    </submittedName>
</protein>
<keyword evidence="1" id="KW-0175">Coiled coil</keyword>
<evidence type="ECO:0000313" key="5">
    <source>
        <dbReference type="Proteomes" id="UP000272778"/>
    </source>
</evidence>
<dbReference type="Gene3D" id="3.30.1340.30">
    <property type="match status" value="1"/>
</dbReference>
<dbReference type="AlphaFoldDB" id="A0A3N6MRG0"/>
<dbReference type="PROSITE" id="PS50914">
    <property type="entry name" value="BON"/>
    <property type="match status" value="1"/>
</dbReference>
<dbReference type="InterPro" id="IPR051686">
    <property type="entry name" value="Lipoprotein_DolP"/>
</dbReference>
<comment type="caution">
    <text evidence="4">The sequence shown here is derived from an EMBL/GenBank/DDBJ whole genome shotgun (WGS) entry which is preliminary data.</text>
</comment>
<dbReference type="OrthoDB" id="9010075at2"/>
<feature type="coiled-coil region" evidence="1">
    <location>
        <begin position="39"/>
        <end position="66"/>
    </location>
</feature>
<keyword evidence="5" id="KW-1185">Reference proteome</keyword>
<dbReference type="InterPro" id="IPR007055">
    <property type="entry name" value="BON_dom"/>
</dbReference>
<dbReference type="EMBL" id="RQIS01000007">
    <property type="protein sequence ID" value="RQH06544.1"/>
    <property type="molecule type" value="Genomic_DNA"/>
</dbReference>
<dbReference type="Proteomes" id="UP000272778">
    <property type="component" value="Unassembled WGS sequence"/>
</dbReference>
<organism evidence="4 5">
    <name type="scientific">Paraburkholderia dinghuensis</name>
    <dbReference type="NCBI Taxonomy" id="2305225"/>
    <lineage>
        <taxon>Bacteria</taxon>
        <taxon>Pseudomonadati</taxon>
        <taxon>Pseudomonadota</taxon>
        <taxon>Betaproteobacteria</taxon>
        <taxon>Burkholderiales</taxon>
        <taxon>Burkholderiaceae</taxon>
        <taxon>Paraburkholderia</taxon>
    </lineage>
</organism>
<sequence length="130" mass="13413">MKAIQVFKLAAATALVAASFQVYAQGDAASAAPAASGPTAAAQHQVNQSQAQLKQAKAANRALSRKVRGVLAKDKTIDVAKITVRARDGAVELQGSVPEQAQIEHATEVAKGVQGVTSVKNSLTIRPNQS</sequence>
<gene>
    <name evidence="4" type="ORF">D1Y85_11735</name>
</gene>
<feature type="domain" description="BON" evidence="3">
    <location>
        <begin position="59"/>
        <end position="127"/>
    </location>
</feature>
<accession>A0A3N6MRG0</accession>
<dbReference type="Pfam" id="PF04972">
    <property type="entry name" value="BON"/>
    <property type="match status" value="1"/>
</dbReference>
<evidence type="ECO:0000313" key="4">
    <source>
        <dbReference type="EMBL" id="RQH06544.1"/>
    </source>
</evidence>
<feature type="chain" id="PRO_5018274583" evidence="2">
    <location>
        <begin position="25"/>
        <end position="130"/>
    </location>
</feature>
<name>A0A3N6MRG0_9BURK</name>
<dbReference type="RefSeq" id="WP_124151222.1">
    <property type="nucleotide sequence ID" value="NZ_RQIS01000007.1"/>
</dbReference>
<dbReference type="PANTHER" id="PTHR34606:SF15">
    <property type="entry name" value="BON DOMAIN-CONTAINING PROTEIN"/>
    <property type="match status" value="1"/>
</dbReference>
<proteinExistence type="predicted"/>
<feature type="signal peptide" evidence="2">
    <location>
        <begin position="1"/>
        <end position="24"/>
    </location>
</feature>
<evidence type="ECO:0000259" key="3">
    <source>
        <dbReference type="PROSITE" id="PS50914"/>
    </source>
</evidence>
<evidence type="ECO:0000256" key="2">
    <source>
        <dbReference type="SAM" id="SignalP"/>
    </source>
</evidence>
<reference evidence="4 5" key="1">
    <citation type="submission" date="2018-11" db="EMBL/GenBank/DDBJ databases">
        <title>Paraburkholderia sp. DHOA04, isolated from soil.</title>
        <authorList>
            <person name="Gao Z.-H."/>
            <person name="Qiu L.-H."/>
            <person name="Fu J.-C."/>
        </authorList>
    </citation>
    <scope>NUCLEOTIDE SEQUENCE [LARGE SCALE GENOMIC DNA]</scope>
    <source>
        <strain evidence="4 5">DHOA04</strain>
    </source>
</reference>
<keyword evidence="2" id="KW-0732">Signal</keyword>
<dbReference type="PANTHER" id="PTHR34606">
    <property type="entry name" value="BON DOMAIN-CONTAINING PROTEIN"/>
    <property type="match status" value="1"/>
</dbReference>
<evidence type="ECO:0000256" key="1">
    <source>
        <dbReference type="SAM" id="Coils"/>
    </source>
</evidence>